<proteinExistence type="predicted"/>
<protein>
    <submittedName>
        <fullName evidence="1">Uncharacterized protein</fullName>
    </submittedName>
</protein>
<keyword evidence="2" id="KW-1185">Reference proteome</keyword>
<dbReference type="EMBL" id="LHPH01000007">
    <property type="protein sequence ID" value="KPH63771.1"/>
    <property type="molecule type" value="Genomic_DNA"/>
</dbReference>
<evidence type="ECO:0000313" key="2">
    <source>
        <dbReference type="Proteomes" id="UP000037848"/>
    </source>
</evidence>
<dbReference type="AlphaFoldDB" id="A0A0N0M084"/>
<accession>A0A0N0M084</accession>
<dbReference type="PATRIC" id="fig|187330.3.peg.3552"/>
<gene>
    <name evidence="1" type="ORF">ADS77_07575</name>
</gene>
<reference evidence="1 2" key="1">
    <citation type="submission" date="2015-08" db="EMBL/GenBank/DDBJ databases">
        <title>Draft Genome Sequence of Pseudoalteromonas porphyrae UCD-SED14.</title>
        <authorList>
            <person name="Coil D.A."/>
            <person name="Jospin G."/>
            <person name="Lee R.D."/>
            <person name="Eisen J.A."/>
        </authorList>
    </citation>
    <scope>NUCLEOTIDE SEQUENCE [LARGE SCALE GENOMIC DNA]</scope>
    <source>
        <strain evidence="1 2">UCD-SED14</strain>
    </source>
</reference>
<sequence length="843" mass="91120">MGVIDAQAGFAFNSVTGLFYGIIPNRLRGDVVVFDPKKDSLEHVATIPPIYIADASKPLSQYFTAPAISPDGRSLMMIAQSGGPNLPQPPVDSSQVTSGALVHLNIDVSSDGYGQFTPVYGMYEFGQNKDYKQRINKVSMVPLLASTPIGDVIFLVSNFTASAYSVKNNTQLNYDVPAKAFAIAPSNTLDWSKPWGLVDINSNNIDDDDVNAVLGQPAPQASYDITRNEFVFATEQAPDNTWIYQKDGPAVAVNSVDIGVLNSSRGAKNPVAIIRQYGSDYYLLTAGDGPNIAPELDAAAFFEITNTDQLLDRARLSAYWTGKSERRVPVGLSSSRTTGYHFVNATSTIGANQFDNYIVSKFWGDIDNLPVTSNSEFLDTSLESLLQDAGVMPSLIDRYDYNGLARKNLFNGSVNDGYLINGVPAIGGLPAEPRADRYVVSLATLGGKHGHGAIIKYDRVTAEVVSVPLGNATAGFPLGKPLQLESGVVLGGTLNRVNSGVNPQRSNVGVWTLDITTKKIQDFALPDTDSERNDGRWYTRAVNPPKGFAKTKNGQIWGTVVYEIFDPISPFIAGAEYYPYVAGLLSFDAKTGQPSGELYLFGESESILDADFTGAVAHDDKLSFITPALRVEDNGAKGQRLWFVDVNNRDANGRPDSNFILFSPEASSVAAGAWKIPFAAAADNESGDFYVMTTAIENDTEVRIHKAVLGELISSEISISTVVSGPKDGLTDLPGTPLFQASDGLFYYLTNNAKLMLFNPNNSTVTVLADFTLNETITSANGFITEPEQGVIMGIVSDSSFTQPSIYRRAFSFNLDEKTWFTVDVTKNTSVEDQYLGITAVVK</sequence>
<evidence type="ECO:0000313" key="1">
    <source>
        <dbReference type="EMBL" id="KPH63771.1"/>
    </source>
</evidence>
<dbReference type="Proteomes" id="UP000037848">
    <property type="component" value="Unassembled WGS sequence"/>
</dbReference>
<name>A0A0N0M084_9GAMM</name>
<organism evidence="1 2">
    <name type="scientific">Pseudoalteromonas porphyrae</name>
    <dbReference type="NCBI Taxonomy" id="187330"/>
    <lineage>
        <taxon>Bacteria</taxon>
        <taxon>Pseudomonadati</taxon>
        <taxon>Pseudomonadota</taxon>
        <taxon>Gammaproteobacteria</taxon>
        <taxon>Alteromonadales</taxon>
        <taxon>Pseudoalteromonadaceae</taxon>
        <taxon>Pseudoalteromonas</taxon>
    </lineage>
</organism>
<comment type="caution">
    <text evidence="1">The sequence shown here is derived from an EMBL/GenBank/DDBJ whole genome shotgun (WGS) entry which is preliminary data.</text>
</comment>